<accession>A0ACC6RVG2</accession>
<reference evidence="1" key="1">
    <citation type="submission" date="2024-01" db="EMBL/GenBank/DDBJ databases">
        <title>The diversity of rhizobia nodulating Mimosa spp. in eleven states of Brazil covering several biomes is determined by host plant, location, and edaphic factors.</title>
        <authorList>
            <person name="Rouws L."/>
            <person name="Barauna A."/>
            <person name="Beukes C."/>
            <person name="De Faria S.M."/>
            <person name="Gross E."/>
            <person name="Dos Reis Junior F.B."/>
            <person name="Simon M."/>
            <person name="Maluk M."/>
            <person name="Odee D.W."/>
            <person name="Kenicer G."/>
            <person name="Young J.P.W."/>
            <person name="Reis V.M."/>
            <person name="Zilli J."/>
            <person name="James E.K."/>
        </authorList>
    </citation>
    <scope>NUCLEOTIDE SEQUENCE</scope>
    <source>
        <strain evidence="1">JPY452</strain>
    </source>
</reference>
<dbReference type="Proteomes" id="UP001392318">
    <property type="component" value="Unassembled WGS sequence"/>
</dbReference>
<protein>
    <submittedName>
        <fullName evidence="1">Uncharacterized protein</fullName>
    </submittedName>
</protein>
<evidence type="ECO:0000313" key="1">
    <source>
        <dbReference type="EMBL" id="MEM5405618.1"/>
    </source>
</evidence>
<keyword evidence="2" id="KW-1185">Reference proteome</keyword>
<organism evidence="1 2">
    <name type="scientific">Paraburkholderia unamae</name>
    <dbReference type="NCBI Taxonomy" id="219649"/>
    <lineage>
        <taxon>Bacteria</taxon>
        <taxon>Pseudomonadati</taxon>
        <taxon>Pseudomonadota</taxon>
        <taxon>Betaproteobacteria</taxon>
        <taxon>Burkholderiales</taxon>
        <taxon>Burkholderiaceae</taxon>
        <taxon>Paraburkholderia</taxon>
    </lineage>
</organism>
<comment type="caution">
    <text evidence="1">The sequence shown here is derived from an EMBL/GenBank/DDBJ whole genome shotgun (WGS) entry which is preliminary data.</text>
</comment>
<dbReference type="EMBL" id="JAYMRU010000044">
    <property type="protein sequence ID" value="MEM5405618.1"/>
    <property type="molecule type" value="Genomic_DNA"/>
</dbReference>
<proteinExistence type="predicted"/>
<gene>
    <name evidence="1" type="ORF">VSR83_37445</name>
</gene>
<evidence type="ECO:0000313" key="2">
    <source>
        <dbReference type="Proteomes" id="UP001392318"/>
    </source>
</evidence>
<name>A0ACC6RVG2_9BURK</name>
<sequence length="208" mass="22953">MFDPDTGETVSKSAAYWRQKVFDPDTGETVSKGALAKRQKVFDPDTGETVSKSAAYWRQKVFDPDTGETVSKGALAQRQKVVDPATGETVSKATLAKRQKVVDPATGETVSKGALAKRQKRRRERFRTEADGNQSARAQERTENPAAAGRPVVALSSMQEAVSRSWNAGDRFSIPSFDGNPQEFTVSRNRHDGEEVYWGDFRPRLRGG</sequence>